<proteinExistence type="predicted"/>
<keyword evidence="2" id="KW-0732">Signal</keyword>
<evidence type="ECO:0000259" key="3">
    <source>
        <dbReference type="Pfam" id="PF20434"/>
    </source>
</evidence>
<dbReference type="InterPro" id="IPR006311">
    <property type="entry name" value="TAT_signal"/>
</dbReference>
<feature type="compositionally biased region" description="Gly residues" evidence="1">
    <location>
        <begin position="356"/>
        <end position="382"/>
    </location>
</feature>
<evidence type="ECO:0000256" key="2">
    <source>
        <dbReference type="SAM" id="SignalP"/>
    </source>
</evidence>
<dbReference type="SUPFAM" id="SSF53474">
    <property type="entry name" value="alpha/beta-Hydrolases"/>
    <property type="match status" value="1"/>
</dbReference>
<feature type="chain" id="PRO_5047176412" evidence="2">
    <location>
        <begin position="23"/>
        <end position="598"/>
    </location>
</feature>
<dbReference type="RefSeq" id="WP_268917490.1">
    <property type="nucleotide sequence ID" value="NZ_JAPTMY010000015.1"/>
</dbReference>
<accession>A0ABT4IA86</accession>
<dbReference type="InterPro" id="IPR048121">
    <property type="entry name" value="Tannase_A"/>
</dbReference>
<sequence>MLVSRRLLLRAAPLAAALGPLAACSSGTASDPHSSAGPAPASLVLDTAAWSHDADNDVYYQLGLSYVTAPQDTAHETLGIFGPGAYLSAVDNGDGTFTASVSDGSVGSWTATTAPVVMPVNTPGYAAQKPLTDYSYDTVSAYMRAGIVYVHAGLRGRDSTTDAAAGNAPWGVVDLKAAVRYLRYNAAGLPGDVERVFVFGHSGGGAQSAVMGASGDSALYTPYLEALGAATAGADGGPLSDAIAGAMCWCPITSLNEASAAYEWNMGQFSSEGARAPGTWTEAYSKDLAAAYAGHVNAMGLTDAAGTALSLEASGTGVYLKGSYYDHLVGVVTDSLNAFLAATEFPYTPDATQMAGMGGGAPGGPDGGAPPSGGGPSGGQGPGSSQPADATTYATVEDYIASLNAGTQWVAYDSTTKTATITGLADFVTSQKSPSKDVGALDGVDRGQTENTVLGVGQETRHFSRVSRDVLAAKESGYASLTGWSSDYGSASYDSDFTTTDGLGVDVLTREQMYNPMHFLGSGAGAGSSTVAPSWRIRTGIQQGDTASTVEVNLALALAAAGHDVDFATVWGRGHTMAEVTGSGEASFIAWLGEAAAG</sequence>
<evidence type="ECO:0000256" key="1">
    <source>
        <dbReference type="SAM" id="MobiDB-lite"/>
    </source>
</evidence>
<evidence type="ECO:0000313" key="5">
    <source>
        <dbReference type="Proteomes" id="UP001072034"/>
    </source>
</evidence>
<feature type="region of interest" description="Disordered" evidence="1">
    <location>
        <begin position="353"/>
        <end position="389"/>
    </location>
</feature>
<dbReference type="Gene3D" id="3.40.50.1820">
    <property type="entry name" value="alpha/beta hydrolase"/>
    <property type="match status" value="1"/>
</dbReference>
<organism evidence="4 5">
    <name type="scientific">Actinomyces israelii</name>
    <dbReference type="NCBI Taxonomy" id="1659"/>
    <lineage>
        <taxon>Bacteria</taxon>
        <taxon>Bacillati</taxon>
        <taxon>Actinomycetota</taxon>
        <taxon>Actinomycetes</taxon>
        <taxon>Actinomycetales</taxon>
        <taxon>Actinomycetaceae</taxon>
        <taxon>Actinomyces</taxon>
    </lineage>
</organism>
<dbReference type="InterPro" id="IPR049492">
    <property type="entry name" value="BD-FAE-like_dom"/>
</dbReference>
<feature type="signal peptide" evidence="2">
    <location>
        <begin position="1"/>
        <end position="22"/>
    </location>
</feature>
<dbReference type="EMBL" id="JAPTMY010000015">
    <property type="protein sequence ID" value="MCZ0858003.1"/>
    <property type="molecule type" value="Genomic_DNA"/>
</dbReference>
<dbReference type="NCBIfam" id="NF041555">
    <property type="entry name" value="tannase_A"/>
    <property type="match status" value="1"/>
</dbReference>
<reference evidence="4" key="1">
    <citation type="submission" date="2022-10" db="EMBL/GenBank/DDBJ databases">
        <title>Genome sequence of Actinomyces israelii ATCC 10048.</title>
        <authorList>
            <person name="Watt R.M."/>
            <person name="Tong W.M."/>
        </authorList>
    </citation>
    <scope>NUCLEOTIDE SEQUENCE</scope>
    <source>
        <strain evidence="4">ATCC 10048</strain>
    </source>
</reference>
<dbReference type="PROSITE" id="PS51318">
    <property type="entry name" value="TAT"/>
    <property type="match status" value="1"/>
</dbReference>
<name>A0ABT4IA86_9ACTO</name>
<feature type="domain" description="BD-FAE-like" evidence="3">
    <location>
        <begin position="113"/>
        <end position="216"/>
    </location>
</feature>
<comment type="caution">
    <text evidence="4">The sequence shown here is derived from an EMBL/GenBank/DDBJ whole genome shotgun (WGS) entry which is preliminary data.</text>
</comment>
<keyword evidence="5" id="KW-1185">Reference proteome</keyword>
<evidence type="ECO:0000313" key="4">
    <source>
        <dbReference type="EMBL" id="MCZ0858003.1"/>
    </source>
</evidence>
<dbReference type="InterPro" id="IPR029058">
    <property type="entry name" value="AB_hydrolase_fold"/>
</dbReference>
<gene>
    <name evidence="4" type="ORF">OHJ16_08090</name>
</gene>
<dbReference type="Pfam" id="PF20434">
    <property type="entry name" value="BD-FAE"/>
    <property type="match status" value="1"/>
</dbReference>
<dbReference type="Proteomes" id="UP001072034">
    <property type="component" value="Unassembled WGS sequence"/>
</dbReference>
<protein>
    <submittedName>
        <fullName evidence="4">Carboxylesterase family protein</fullName>
    </submittedName>
</protein>